<reference evidence="1 2" key="1">
    <citation type="submission" date="2016-07" db="EMBL/GenBank/DDBJ databases">
        <title>Comparative genomics of the Campylobacter concisus group.</title>
        <authorList>
            <person name="Miller W.G."/>
            <person name="Yee E."/>
            <person name="Chapman M.H."/>
            <person name="Huynh S."/>
            <person name="Bono J.L."/>
            <person name="On S.L.W."/>
            <person name="StLeger J."/>
            <person name="Foster G."/>
            <person name="Parker C.T."/>
        </authorList>
    </citation>
    <scope>NUCLEOTIDE SEQUENCE [LARGE SCALE GENOMIC DNA]</scope>
    <source>
        <strain evidence="1 2">ATCC 33238</strain>
    </source>
</reference>
<dbReference type="EMBL" id="CP012543">
    <property type="protein sequence ID" value="QCD47690.1"/>
    <property type="molecule type" value="Genomic_DNA"/>
</dbReference>
<sequence>MRGLNLQKKFGVKPDKTKWSENFLNLLFAGKNGEILVRRLNLFASNLTSGFENGSNSQKNFKIKFEKKCIKIRQKYFFSNFIRNFALKFKIFNLAKIRADLFTKLKFKKFGLPFFTADKFTPKSLPQKLFALLNSAQIYKRFQGAGLGRKKITPYASFKNEFAQLIFSQSTCLKSVFFVKRNLNSSARKILERNLKFENKGTNFKLIQTSLLRRNLIQNPAEIEKNVGNVAMPNLKFKLQNPLISKAVGQNAKRQNVNLSAQAANIKISATIRSQSPNLSKKEPK</sequence>
<dbReference type="KEGG" id="crx:CRECT_2087"/>
<organism evidence="1 2">
    <name type="scientific">Campylobacter rectus</name>
    <name type="common">Wolinella recta</name>
    <dbReference type="NCBI Taxonomy" id="203"/>
    <lineage>
        <taxon>Bacteria</taxon>
        <taxon>Pseudomonadati</taxon>
        <taxon>Campylobacterota</taxon>
        <taxon>Epsilonproteobacteria</taxon>
        <taxon>Campylobacterales</taxon>
        <taxon>Campylobacteraceae</taxon>
        <taxon>Campylobacter</taxon>
    </lineage>
</organism>
<evidence type="ECO:0000313" key="1">
    <source>
        <dbReference type="EMBL" id="QCD47690.1"/>
    </source>
</evidence>
<protein>
    <submittedName>
        <fullName evidence="1">Uncharacterized protein</fullName>
    </submittedName>
</protein>
<dbReference type="Proteomes" id="UP000502377">
    <property type="component" value="Chromosome"/>
</dbReference>
<dbReference type="RefSeq" id="WP_002943873.1">
    <property type="nucleotide sequence ID" value="NZ_CP012543.1"/>
</dbReference>
<gene>
    <name evidence="1" type="ORF">CRECT_2087</name>
</gene>
<dbReference type="AlphaFoldDB" id="A0A6G5QPV1"/>
<name>A0A6G5QPV1_CAMRE</name>
<evidence type="ECO:0000313" key="2">
    <source>
        <dbReference type="Proteomes" id="UP000502377"/>
    </source>
</evidence>
<proteinExistence type="predicted"/>
<accession>A0A6G5QPV1</accession>